<feature type="transmembrane region" description="Helical" evidence="1">
    <location>
        <begin position="89"/>
        <end position="107"/>
    </location>
</feature>
<keyword evidence="1 2" id="KW-0812">Transmembrane</keyword>
<feature type="transmembrane region" description="Helical" evidence="1">
    <location>
        <begin position="57"/>
        <end position="77"/>
    </location>
</feature>
<evidence type="ECO:0000313" key="2">
    <source>
        <dbReference type="EMBL" id="AYV83436.1"/>
    </source>
</evidence>
<keyword evidence="1" id="KW-1133">Transmembrane helix</keyword>
<dbReference type="InterPro" id="IPR043912">
    <property type="entry name" value="DUF5765"/>
</dbReference>
<dbReference type="Pfam" id="PF19069">
    <property type="entry name" value="DUF5765"/>
    <property type="match status" value="1"/>
</dbReference>
<evidence type="ECO:0000256" key="1">
    <source>
        <dbReference type="SAM" id="Phobius"/>
    </source>
</evidence>
<dbReference type="EMBL" id="MK072389">
    <property type="protein sequence ID" value="AYV83436.1"/>
    <property type="molecule type" value="Genomic_DNA"/>
</dbReference>
<reference evidence="2" key="1">
    <citation type="submission" date="2018-10" db="EMBL/GenBank/DDBJ databases">
        <title>Hidden diversity of soil giant viruses.</title>
        <authorList>
            <person name="Schulz F."/>
            <person name="Alteio L."/>
            <person name="Goudeau D."/>
            <person name="Ryan E.M."/>
            <person name="Malmstrom R.R."/>
            <person name="Blanchard J."/>
            <person name="Woyke T."/>
        </authorList>
    </citation>
    <scope>NUCLEOTIDE SEQUENCE</scope>
    <source>
        <strain evidence="2">HYV1</strain>
    </source>
</reference>
<feature type="transmembrane region" description="Helical" evidence="1">
    <location>
        <begin position="6"/>
        <end position="22"/>
    </location>
</feature>
<sequence>MCYSQHMSLAFAILGSTAFYLIDKRKYGPQATIIGFYTTMEILQTIQYNYLDQCDFLMTKFLTIIAHFLVCVQPSLWNWYRFKTNEKHCKIFSAFFWLGVIFAIFYTRRLVVGLLNPLAAIFSDNEMNVGKQICTLQGPSHICWVLPYASFGGLEPNYFTYLLIWFFPSIYEDRYPIIKLIFWLTQITLISFISYDKHENNSIWCLLSIPIVFGLFLTTRATTED</sequence>
<protein>
    <submittedName>
        <fullName evidence="2">Transmembrane domain-containing protein</fullName>
    </submittedName>
</protein>
<accession>A0A3G5A833</accession>
<proteinExistence type="predicted"/>
<feature type="transmembrane region" description="Helical" evidence="1">
    <location>
        <begin position="177"/>
        <end position="195"/>
    </location>
</feature>
<keyword evidence="1" id="KW-0472">Membrane</keyword>
<gene>
    <name evidence="2" type="ORF">Hyperionvirus7_7</name>
</gene>
<organism evidence="2">
    <name type="scientific">Hyperionvirus sp</name>
    <dbReference type="NCBI Taxonomy" id="2487770"/>
    <lineage>
        <taxon>Viruses</taxon>
        <taxon>Varidnaviria</taxon>
        <taxon>Bamfordvirae</taxon>
        <taxon>Nucleocytoviricota</taxon>
        <taxon>Megaviricetes</taxon>
        <taxon>Imitervirales</taxon>
        <taxon>Mimiviridae</taxon>
        <taxon>Klosneuvirinae</taxon>
    </lineage>
</organism>
<feature type="transmembrane region" description="Helical" evidence="1">
    <location>
        <begin position="201"/>
        <end position="219"/>
    </location>
</feature>
<name>A0A3G5A833_9VIRU</name>